<dbReference type="PANTHER" id="PTHR43420">
    <property type="entry name" value="ACETYLTRANSFERASE"/>
    <property type="match status" value="1"/>
</dbReference>
<name>A0AA94WLQ6_9BACI</name>
<dbReference type="InterPro" id="IPR016181">
    <property type="entry name" value="Acyl_CoA_acyltransferase"/>
</dbReference>
<gene>
    <name evidence="4" type="ORF">FZC74_13980</name>
</gene>
<evidence type="ECO:0000256" key="2">
    <source>
        <dbReference type="ARBA" id="ARBA00023315"/>
    </source>
</evidence>
<dbReference type="CDD" id="cd04301">
    <property type="entry name" value="NAT_SF"/>
    <property type="match status" value="1"/>
</dbReference>
<proteinExistence type="predicted"/>
<reference evidence="4 5" key="1">
    <citation type="submission" date="2019-08" db="EMBL/GenBank/DDBJ databases">
        <title>Bacillus genomes from the desert of Cuatro Cienegas, Coahuila.</title>
        <authorList>
            <person name="Olmedo-Alvarez G."/>
        </authorList>
    </citation>
    <scope>NUCLEOTIDE SEQUENCE [LARGE SCALE GENOMIC DNA]</scope>
    <source>
        <strain evidence="4 5">CH88_3T</strain>
    </source>
</reference>
<keyword evidence="2" id="KW-0012">Acyltransferase</keyword>
<accession>A0AA94WLQ6</accession>
<sequence length="169" mass="18897">MEEISIEVVDSLCDGELRQISELLLEVVNDGASIGFLPPFNENAARAYFETEIDTSTVLIVAKIKNVIVGSIQLHLATKPNASHRSEIAKLMTHPSIRRKGIGRLLMNKAEKIAMEKNRTLIILDTREGDPSNFLYTSLNYIEVGRIPKYAKSANGQLDATVYYYKNLI</sequence>
<dbReference type="InterPro" id="IPR050680">
    <property type="entry name" value="YpeA/RimI_acetyltransf"/>
</dbReference>
<dbReference type="PANTHER" id="PTHR43420:SF41">
    <property type="entry name" value="IAA ACETYLTRANSFERASE"/>
    <property type="match status" value="1"/>
</dbReference>
<evidence type="ECO:0000313" key="4">
    <source>
        <dbReference type="EMBL" id="TYS58097.1"/>
    </source>
</evidence>
<protein>
    <submittedName>
        <fullName evidence="4">GNAT family N-acetyltransferase</fullName>
    </submittedName>
</protein>
<dbReference type="SUPFAM" id="SSF55729">
    <property type="entry name" value="Acyl-CoA N-acyltransferases (Nat)"/>
    <property type="match status" value="1"/>
</dbReference>
<keyword evidence="1" id="KW-0808">Transferase</keyword>
<dbReference type="RefSeq" id="WP_148966317.1">
    <property type="nucleotide sequence ID" value="NZ_VTEU01000005.1"/>
</dbReference>
<feature type="domain" description="N-acetyltransferase" evidence="3">
    <location>
        <begin position="15"/>
        <end position="169"/>
    </location>
</feature>
<dbReference type="PROSITE" id="PS51186">
    <property type="entry name" value="GNAT"/>
    <property type="match status" value="1"/>
</dbReference>
<dbReference type="Pfam" id="PF00583">
    <property type="entry name" value="Acetyltransf_1"/>
    <property type="match status" value="1"/>
</dbReference>
<evidence type="ECO:0000259" key="3">
    <source>
        <dbReference type="PROSITE" id="PS51186"/>
    </source>
</evidence>
<dbReference type="GO" id="GO:0016747">
    <property type="term" value="F:acyltransferase activity, transferring groups other than amino-acyl groups"/>
    <property type="evidence" value="ECO:0007669"/>
    <property type="project" value="InterPro"/>
</dbReference>
<organism evidence="4 5">
    <name type="scientific">Sutcliffiella horikoshii</name>
    <dbReference type="NCBI Taxonomy" id="79883"/>
    <lineage>
        <taxon>Bacteria</taxon>
        <taxon>Bacillati</taxon>
        <taxon>Bacillota</taxon>
        <taxon>Bacilli</taxon>
        <taxon>Bacillales</taxon>
        <taxon>Bacillaceae</taxon>
        <taxon>Sutcliffiella</taxon>
    </lineage>
</organism>
<dbReference type="Gene3D" id="3.40.630.30">
    <property type="match status" value="1"/>
</dbReference>
<evidence type="ECO:0000256" key="1">
    <source>
        <dbReference type="ARBA" id="ARBA00022679"/>
    </source>
</evidence>
<dbReference type="EMBL" id="VTEU01000005">
    <property type="protein sequence ID" value="TYS58097.1"/>
    <property type="molecule type" value="Genomic_DNA"/>
</dbReference>
<evidence type="ECO:0000313" key="5">
    <source>
        <dbReference type="Proteomes" id="UP000323393"/>
    </source>
</evidence>
<dbReference type="AlphaFoldDB" id="A0AA94WLQ6"/>
<comment type="caution">
    <text evidence="4">The sequence shown here is derived from an EMBL/GenBank/DDBJ whole genome shotgun (WGS) entry which is preliminary data.</text>
</comment>
<dbReference type="Proteomes" id="UP000323393">
    <property type="component" value="Unassembled WGS sequence"/>
</dbReference>
<dbReference type="InterPro" id="IPR000182">
    <property type="entry name" value="GNAT_dom"/>
</dbReference>